<dbReference type="AlphaFoldDB" id="A0A3G9G4D2"/>
<dbReference type="Gene3D" id="3.30.70.270">
    <property type="match status" value="1"/>
</dbReference>
<dbReference type="SUPFAM" id="SSF52172">
    <property type="entry name" value="CheY-like"/>
    <property type="match status" value="1"/>
</dbReference>
<dbReference type="EMBL" id="AP018828">
    <property type="protein sequence ID" value="BBF82160.1"/>
    <property type="molecule type" value="Genomic_DNA"/>
</dbReference>
<gene>
    <name evidence="2" type="ORF">EM6_2789</name>
</gene>
<dbReference type="RefSeq" id="WP_126423768.1">
    <property type="nucleotide sequence ID" value="NZ_AP018828.1"/>
</dbReference>
<dbReference type="OrthoDB" id="8447315at2"/>
<dbReference type="InterPro" id="IPR000160">
    <property type="entry name" value="GGDEF_dom"/>
</dbReference>
<evidence type="ECO:0000313" key="3">
    <source>
        <dbReference type="Proteomes" id="UP000278756"/>
    </source>
</evidence>
<dbReference type="SMART" id="SM00267">
    <property type="entry name" value="GGDEF"/>
    <property type="match status" value="1"/>
</dbReference>
<proteinExistence type="predicted"/>
<sequence>MNIQARVLLLAKDQQWPERLGAELDRLGWRTITAYRPDAALACIGDLQIEAVLVDAAHPECSAKLVTQLREACAPRRLPIVQVTSNGQYDIPEGWDMVYDRDAHPQQILLGLEHMVRANVAEEEYELRRDTLNALGLDIPSRDDDKPLAILSVGPADPDFLALSHTLRARGVDLYAAFTSYSAFDYLHDKTFDAVVLWGRESVAEALSIASGMRRNTRLYHTPVFLRLQKSVELDLGDAFLRGVNDVSGPGATEAEIADRVLRLARAYRRQSNTRQALEAVNHSPYMDKGTGLFTRDLFAAHLARLAKASSQRNRPLSVCVLKISENPEIAQARMRKSLERAMPQIGSMISRLVRAEDTAGRLSEEVFALALPATPEAAARLVGERIGAVISCTAFESGNGRSPFVVEFDVGVAELIDGEPVAEALTRAAQQIRPSSGDMDQAI</sequence>
<dbReference type="Pfam" id="PF00990">
    <property type="entry name" value="GGDEF"/>
    <property type="match status" value="1"/>
</dbReference>
<dbReference type="InterPro" id="IPR011006">
    <property type="entry name" value="CheY-like_superfamily"/>
</dbReference>
<dbReference type="Gene3D" id="3.40.50.2300">
    <property type="match status" value="1"/>
</dbReference>
<name>A0A3G9G4D2_9CAUL</name>
<dbReference type="SUPFAM" id="SSF55073">
    <property type="entry name" value="Nucleotide cyclase"/>
    <property type="match status" value="1"/>
</dbReference>
<feature type="domain" description="GGDEF" evidence="1">
    <location>
        <begin position="315"/>
        <end position="444"/>
    </location>
</feature>
<evidence type="ECO:0000313" key="2">
    <source>
        <dbReference type="EMBL" id="BBF82160.1"/>
    </source>
</evidence>
<dbReference type="Proteomes" id="UP000278756">
    <property type="component" value="Chromosome 2"/>
</dbReference>
<accession>A0A3G9G4D2</accession>
<dbReference type="InterPro" id="IPR043128">
    <property type="entry name" value="Rev_trsase/Diguanyl_cyclase"/>
</dbReference>
<dbReference type="PROSITE" id="PS50887">
    <property type="entry name" value="GGDEF"/>
    <property type="match status" value="1"/>
</dbReference>
<protein>
    <submittedName>
        <fullName evidence="2">Pole remodelling regulatory diguanylate cyclase</fullName>
    </submittedName>
</protein>
<evidence type="ECO:0000259" key="1">
    <source>
        <dbReference type="PROSITE" id="PS50887"/>
    </source>
</evidence>
<reference evidence="3" key="2">
    <citation type="journal article" date="2017" name="Plant Physiol. Biochem.">
        <title>Differential oxidative and antioxidative response of duckweed Lemna minor toward plant growth promoting/inhibiting bacteria.</title>
        <authorList>
            <person name="Ishizawa H."/>
            <person name="Kuroda M."/>
            <person name="Morikawa M."/>
            <person name="Ike M."/>
        </authorList>
    </citation>
    <scope>NUCLEOTIDE SEQUENCE [LARGE SCALE GENOMIC DNA]</scope>
    <source>
        <strain evidence="3">M6</strain>
    </source>
</reference>
<organism evidence="2 3">
    <name type="scientific">Asticcacaulis excentricus</name>
    <dbReference type="NCBI Taxonomy" id="78587"/>
    <lineage>
        <taxon>Bacteria</taxon>
        <taxon>Pseudomonadati</taxon>
        <taxon>Pseudomonadota</taxon>
        <taxon>Alphaproteobacteria</taxon>
        <taxon>Caulobacterales</taxon>
        <taxon>Caulobacteraceae</taxon>
        <taxon>Asticcacaulis</taxon>
    </lineage>
</organism>
<reference evidence="3" key="1">
    <citation type="journal article" date="2017" name="Biotechnol. Biofuels">
        <title>Evaluation of environmental bacterial communities as a factor affecting the growth of duckweed Lemna minor.</title>
        <authorList>
            <person name="Ishizawa H."/>
            <person name="Kuroda M."/>
            <person name="Morikawa M."/>
            <person name="Ike M."/>
        </authorList>
    </citation>
    <scope>NUCLEOTIDE SEQUENCE [LARGE SCALE GENOMIC DNA]</scope>
    <source>
        <strain evidence="3">M6</strain>
    </source>
</reference>
<dbReference type="InterPro" id="IPR029787">
    <property type="entry name" value="Nucleotide_cyclase"/>
</dbReference>